<evidence type="ECO:0000313" key="3">
    <source>
        <dbReference type="Proteomes" id="UP000237271"/>
    </source>
</evidence>
<feature type="compositionally biased region" description="Basic and acidic residues" evidence="1">
    <location>
        <begin position="261"/>
        <end position="273"/>
    </location>
</feature>
<evidence type="ECO:0008006" key="4">
    <source>
        <dbReference type="Google" id="ProtNLM"/>
    </source>
</evidence>
<reference evidence="2 3" key="1">
    <citation type="journal article" date="2017" name="Genome Biol. Evol.">
        <title>Phytophthora megakarya and P. palmivora, closely related causal agents of cacao black pod rot, underwent increases in genome sizes and gene numbers by different mechanisms.</title>
        <authorList>
            <person name="Ali S.S."/>
            <person name="Shao J."/>
            <person name="Lary D.J."/>
            <person name="Kronmiller B."/>
            <person name="Shen D."/>
            <person name="Strem M.D."/>
            <person name="Amoako-Attah I."/>
            <person name="Akrofi A.Y."/>
            <person name="Begoude B.A."/>
            <person name="Ten Hoopen G.M."/>
            <person name="Coulibaly K."/>
            <person name="Kebe B.I."/>
            <person name="Melnick R.L."/>
            <person name="Guiltinan M.J."/>
            <person name="Tyler B.M."/>
            <person name="Meinhardt L.W."/>
            <person name="Bailey B.A."/>
        </authorList>
    </citation>
    <scope>NUCLEOTIDE SEQUENCE [LARGE SCALE GENOMIC DNA]</scope>
    <source>
        <strain evidence="3">sbr112.9</strain>
    </source>
</reference>
<feature type="compositionally biased region" description="Polar residues" evidence="1">
    <location>
        <begin position="278"/>
        <end position="292"/>
    </location>
</feature>
<organism evidence="2 3">
    <name type="scientific">Phytophthora palmivora</name>
    <dbReference type="NCBI Taxonomy" id="4796"/>
    <lineage>
        <taxon>Eukaryota</taxon>
        <taxon>Sar</taxon>
        <taxon>Stramenopiles</taxon>
        <taxon>Oomycota</taxon>
        <taxon>Peronosporomycetes</taxon>
        <taxon>Peronosporales</taxon>
        <taxon>Peronosporaceae</taxon>
        <taxon>Phytophthora</taxon>
    </lineage>
</organism>
<accession>A0A2P4Y6C5</accession>
<feature type="region of interest" description="Disordered" evidence="1">
    <location>
        <begin position="259"/>
        <end position="381"/>
    </location>
</feature>
<sequence length="381" mass="41211">MTTTSRTTNLFSPKQISRFFFSPALDEQDEPTGYQICKACGEYRKHIPRTGYTNLVSHVRNAHPNYEAEMRDASAAATGTLVPWTRRFAQLPPVSVDTLYSNMESVTKAVEKAIAEEMLERFGLILDGWSHGTENFLATFACYQVNGSPRYPLLSMAPAMASDAEIVHSPEFESAVVKALSGKSGGLTVAQRAVLRSFLRAATATEKTTELDVPSLAKRKVEAALNRYVMLEAISPTSNVIQRLFSSARSVLRHIVAAKAKSKDKATPRKEACKATTEAASNPTTAAATQGGSLRRSRSRSLSPDDRPNPRFAYRDHSPGAESPVFDIPMITGSESDEDTTGSTKDPTPAQDAPSQDAPVDDSKSSEAKAASTSSPTKNLT</sequence>
<gene>
    <name evidence="2" type="ORF">PHPALM_9801</name>
</gene>
<keyword evidence="3" id="KW-1185">Reference proteome</keyword>
<dbReference type="EMBL" id="NCKW01005167">
    <property type="protein sequence ID" value="POM73361.1"/>
    <property type="molecule type" value="Genomic_DNA"/>
</dbReference>
<evidence type="ECO:0000313" key="2">
    <source>
        <dbReference type="EMBL" id="POM73361.1"/>
    </source>
</evidence>
<evidence type="ECO:0000256" key="1">
    <source>
        <dbReference type="SAM" id="MobiDB-lite"/>
    </source>
</evidence>
<dbReference type="PANTHER" id="PTHR40866:SF1">
    <property type="entry name" value="BED-TYPE DOMAIN-CONTAINING PROTEIN"/>
    <property type="match status" value="1"/>
</dbReference>
<dbReference type="PANTHER" id="PTHR40866">
    <property type="entry name" value="BED-TYPE DOMAIN-CONTAINING PROTEIN"/>
    <property type="match status" value="1"/>
</dbReference>
<dbReference type="Proteomes" id="UP000237271">
    <property type="component" value="Unassembled WGS sequence"/>
</dbReference>
<feature type="compositionally biased region" description="Basic and acidic residues" evidence="1">
    <location>
        <begin position="303"/>
        <end position="319"/>
    </location>
</feature>
<name>A0A2P4Y6C5_9STRA</name>
<dbReference type="AlphaFoldDB" id="A0A2P4Y6C5"/>
<dbReference type="OrthoDB" id="10564151at2759"/>
<proteinExistence type="predicted"/>
<feature type="compositionally biased region" description="Low complexity" evidence="1">
    <location>
        <begin position="368"/>
        <end position="381"/>
    </location>
</feature>
<comment type="caution">
    <text evidence="2">The sequence shown here is derived from an EMBL/GenBank/DDBJ whole genome shotgun (WGS) entry which is preliminary data.</text>
</comment>
<protein>
    <recommendedName>
        <fullName evidence="4">BED-type domain-containing protein</fullName>
    </recommendedName>
</protein>